<keyword evidence="10" id="KW-1185">Reference proteome</keyword>
<dbReference type="GO" id="GO:0008270">
    <property type="term" value="F:zinc ion binding"/>
    <property type="evidence" value="ECO:0007669"/>
    <property type="project" value="UniProtKB-KW"/>
</dbReference>
<dbReference type="SMART" id="SM00355">
    <property type="entry name" value="ZnF_C2H2"/>
    <property type="match status" value="5"/>
</dbReference>
<dbReference type="EMBL" id="CAMKVN010000561">
    <property type="protein sequence ID" value="CAI2169220.1"/>
    <property type="molecule type" value="Genomic_DNA"/>
</dbReference>
<feature type="domain" description="C2H2-type" evidence="8">
    <location>
        <begin position="206"/>
        <end position="235"/>
    </location>
</feature>
<dbReference type="GO" id="GO:0000978">
    <property type="term" value="F:RNA polymerase II cis-regulatory region sequence-specific DNA binding"/>
    <property type="evidence" value="ECO:0007669"/>
    <property type="project" value="TreeGrafter"/>
</dbReference>
<dbReference type="FunFam" id="3.30.160.60:FF:001102">
    <property type="entry name" value="Transcription factor IIIA"/>
    <property type="match status" value="2"/>
</dbReference>
<dbReference type="Proteomes" id="UP001153678">
    <property type="component" value="Unassembled WGS sequence"/>
</dbReference>
<evidence type="ECO:0000256" key="1">
    <source>
        <dbReference type="ARBA" id="ARBA00004123"/>
    </source>
</evidence>
<dbReference type="GO" id="GO:0000981">
    <property type="term" value="F:DNA-binding transcription factor activity, RNA polymerase II-specific"/>
    <property type="evidence" value="ECO:0007669"/>
    <property type="project" value="UniProtKB-ARBA"/>
</dbReference>
<comment type="caution">
    <text evidence="9">The sequence shown here is derived from an EMBL/GenBank/DDBJ whole genome shotgun (WGS) entry which is preliminary data.</text>
</comment>
<evidence type="ECO:0000256" key="6">
    <source>
        <dbReference type="ARBA" id="ARBA00023242"/>
    </source>
</evidence>
<sequence>MGRTIDKSSIHYVDFYSPSNSVFFVEDRKKFDLKESLSTSNYEKEDKLLYHPSDTLDNKRANDDVSGVGDKPIYIPKPTTAQSLINKYVYEEDCEIKLSCVSTLQHRRKVSSKKKDDLLQESKTDAFKQQQTRKKDVQKDIVIKRPFVCNELGCEKSYVKAQSLMIHKRSHTGEKPYVCTIKDCGKRYSRLDSMKDHVRTHEGKLYKCDIPGCDKSYYYSSHYLRHRKIHFVEKIYKQKQKIVVKRHKCIVPKCEKAYEFANGLTRHMYSHSKEKFKCDYPGCTKKFTYPEDIKRHKKTHGVISLHRDEPRCNESFNRSSNLADH</sequence>
<gene>
    <name evidence="9" type="ORF">FWILDA_LOCUS3971</name>
</gene>
<dbReference type="InterPro" id="IPR013087">
    <property type="entry name" value="Znf_C2H2_type"/>
</dbReference>
<evidence type="ECO:0000256" key="3">
    <source>
        <dbReference type="ARBA" id="ARBA00022737"/>
    </source>
</evidence>
<dbReference type="GO" id="GO:0045944">
    <property type="term" value="P:positive regulation of transcription by RNA polymerase II"/>
    <property type="evidence" value="ECO:0007669"/>
    <property type="project" value="UniProtKB-ARBA"/>
</dbReference>
<feature type="domain" description="C2H2-type" evidence="8">
    <location>
        <begin position="147"/>
        <end position="176"/>
    </location>
</feature>
<name>A0A9W4SHZ8_9GLOM</name>
<dbReference type="PANTHER" id="PTHR19818:SF139">
    <property type="entry name" value="PAIR-RULE PROTEIN ODD-PAIRED"/>
    <property type="match status" value="1"/>
</dbReference>
<evidence type="ECO:0000313" key="9">
    <source>
        <dbReference type="EMBL" id="CAI2169220.1"/>
    </source>
</evidence>
<organism evidence="9 10">
    <name type="scientific">Funneliformis geosporum</name>
    <dbReference type="NCBI Taxonomy" id="1117311"/>
    <lineage>
        <taxon>Eukaryota</taxon>
        <taxon>Fungi</taxon>
        <taxon>Fungi incertae sedis</taxon>
        <taxon>Mucoromycota</taxon>
        <taxon>Glomeromycotina</taxon>
        <taxon>Glomeromycetes</taxon>
        <taxon>Glomerales</taxon>
        <taxon>Glomeraceae</taxon>
        <taxon>Funneliformis</taxon>
    </lineage>
</organism>
<dbReference type="InterPro" id="IPR036236">
    <property type="entry name" value="Znf_C2H2_sf"/>
</dbReference>
<evidence type="ECO:0000259" key="8">
    <source>
        <dbReference type="PROSITE" id="PS50157"/>
    </source>
</evidence>
<keyword evidence="5" id="KW-0862">Zinc</keyword>
<protein>
    <submittedName>
        <fullName evidence="9">13248_t:CDS:1</fullName>
    </submittedName>
</protein>
<evidence type="ECO:0000256" key="2">
    <source>
        <dbReference type="ARBA" id="ARBA00022723"/>
    </source>
</evidence>
<reference evidence="9" key="1">
    <citation type="submission" date="2022-08" db="EMBL/GenBank/DDBJ databases">
        <authorList>
            <person name="Kallberg Y."/>
            <person name="Tangrot J."/>
            <person name="Rosling A."/>
        </authorList>
    </citation>
    <scope>NUCLEOTIDE SEQUENCE</scope>
    <source>
        <strain evidence="9">Wild A</strain>
    </source>
</reference>
<comment type="subcellular location">
    <subcellularLocation>
        <location evidence="1">Nucleus</location>
    </subcellularLocation>
</comment>
<keyword evidence="3" id="KW-0677">Repeat</keyword>
<dbReference type="OrthoDB" id="6365676at2759"/>
<dbReference type="PROSITE" id="PS50157">
    <property type="entry name" value="ZINC_FINGER_C2H2_2"/>
    <property type="match status" value="5"/>
</dbReference>
<feature type="domain" description="C2H2-type" evidence="8">
    <location>
        <begin position="247"/>
        <end position="276"/>
    </location>
</feature>
<accession>A0A9W4SHZ8</accession>
<dbReference type="PROSITE" id="PS00028">
    <property type="entry name" value="ZINC_FINGER_C2H2_1"/>
    <property type="match status" value="5"/>
</dbReference>
<dbReference type="FunFam" id="3.30.160.60:FF:000072">
    <property type="entry name" value="zinc finger protein 143 isoform X1"/>
    <property type="match status" value="1"/>
</dbReference>
<evidence type="ECO:0000256" key="5">
    <source>
        <dbReference type="ARBA" id="ARBA00022833"/>
    </source>
</evidence>
<dbReference type="InterPro" id="IPR050329">
    <property type="entry name" value="GLI_C2H2-zinc-finger"/>
</dbReference>
<keyword evidence="2" id="KW-0479">Metal-binding</keyword>
<dbReference type="GO" id="GO:0005634">
    <property type="term" value="C:nucleus"/>
    <property type="evidence" value="ECO:0007669"/>
    <property type="project" value="UniProtKB-SubCell"/>
</dbReference>
<dbReference type="PANTHER" id="PTHR19818">
    <property type="entry name" value="ZINC FINGER PROTEIN ZIC AND GLI"/>
    <property type="match status" value="1"/>
</dbReference>
<dbReference type="SUPFAM" id="SSF57667">
    <property type="entry name" value="beta-beta-alpha zinc fingers"/>
    <property type="match status" value="4"/>
</dbReference>
<feature type="domain" description="C2H2-type" evidence="8">
    <location>
        <begin position="177"/>
        <end position="206"/>
    </location>
</feature>
<feature type="domain" description="C2H2-type" evidence="8">
    <location>
        <begin position="276"/>
        <end position="300"/>
    </location>
</feature>
<evidence type="ECO:0000313" key="10">
    <source>
        <dbReference type="Proteomes" id="UP001153678"/>
    </source>
</evidence>
<dbReference type="Gene3D" id="3.30.160.60">
    <property type="entry name" value="Classic Zinc Finger"/>
    <property type="match status" value="5"/>
</dbReference>
<proteinExistence type="predicted"/>
<keyword evidence="6" id="KW-0539">Nucleus</keyword>
<dbReference type="Pfam" id="PF00096">
    <property type="entry name" value="zf-C2H2"/>
    <property type="match status" value="4"/>
</dbReference>
<evidence type="ECO:0000256" key="4">
    <source>
        <dbReference type="ARBA" id="ARBA00022771"/>
    </source>
</evidence>
<keyword evidence="4 7" id="KW-0863">Zinc-finger</keyword>
<dbReference type="AlphaFoldDB" id="A0A9W4SHZ8"/>
<evidence type="ECO:0000256" key="7">
    <source>
        <dbReference type="PROSITE-ProRule" id="PRU00042"/>
    </source>
</evidence>